<evidence type="ECO:0000313" key="3">
    <source>
        <dbReference type="Proteomes" id="UP000533598"/>
    </source>
</evidence>
<feature type="compositionally biased region" description="Polar residues" evidence="1">
    <location>
        <begin position="1"/>
        <end position="15"/>
    </location>
</feature>
<proteinExistence type="predicted"/>
<reference evidence="2 3" key="1">
    <citation type="submission" date="2020-08" db="EMBL/GenBank/DDBJ databases">
        <title>Sequencing the genomes of 1000 actinobacteria strains.</title>
        <authorList>
            <person name="Klenk H.-P."/>
        </authorList>
    </citation>
    <scope>NUCLEOTIDE SEQUENCE [LARGE SCALE GENOMIC DNA]</scope>
    <source>
        <strain evidence="2 3">DSM 44230</strain>
    </source>
</reference>
<organism evidence="2 3">
    <name type="scientific">Crossiella cryophila</name>
    <dbReference type="NCBI Taxonomy" id="43355"/>
    <lineage>
        <taxon>Bacteria</taxon>
        <taxon>Bacillati</taxon>
        <taxon>Actinomycetota</taxon>
        <taxon>Actinomycetes</taxon>
        <taxon>Pseudonocardiales</taxon>
        <taxon>Pseudonocardiaceae</taxon>
        <taxon>Crossiella</taxon>
    </lineage>
</organism>
<comment type="caution">
    <text evidence="2">The sequence shown here is derived from an EMBL/GenBank/DDBJ whole genome shotgun (WGS) entry which is preliminary data.</text>
</comment>
<evidence type="ECO:0000313" key="2">
    <source>
        <dbReference type="EMBL" id="MBB4676611.1"/>
    </source>
</evidence>
<dbReference type="EMBL" id="JACHMH010000001">
    <property type="protein sequence ID" value="MBB4676611.1"/>
    <property type="molecule type" value="Genomic_DNA"/>
</dbReference>
<feature type="region of interest" description="Disordered" evidence="1">
    <location>
        <begin position="1"/>
        <end position="21"/>
    </location>
</feature>
<sequence length="148" mass="17047">MRLPHGSTSFNTTTPGPDPKQFRTLITAVAREFGAHIEEFLLPDGTPNYITTRLRERERRFDLLCHDSLFLLAFAEVSPTPGAPPVFRDEPRWAELLQARSEFGVYTREELDTPLSEVDINELNSFEHGQIRHWRPGTVGELTFNHWD</sequence>
<keyword evidence="3" id="KW-1185">Reference proteome</keyword>
<protein>
    <submittedName>
        <fullName evidence="2">Uncharacterized protein</fullName>
    </submittedName>
</protein>
<dbReference type="RefSeq" id="WP_185002417.1">
    <property type="nucleotide sequence ID" value="NZ_BAAAUI010000079.1"/>
</dbReference>
<name>A0A7W7FS16_9PSEU</name>
<gene>
    <name evidence="2" type="ORF">HNR67_002729</name>
</gene>
<dbReference type="Proteomes" id="UP000533598">
    <property type="component" value="Unassembled WGS sequence"/>
</dbReference>
<evidence type="ECO:0000256" key="1">
    <source>
        <dbReference type="SAM" id="MobiDB-lite"/>
    </source>
</evidence>
<dbReference type="AlphaFoldDB" id="A0A7W7FS16"/>
<accession>A0A7W7FS16</accession>